<accession>A6ISM8</accession>
<gene>
    <name evidence="1" type="ORF">rCG_31008</name>
</gene>
<dbReference type="Proteomes" id="UP000234681">
    <property type="component" value="Chromosome 5"/>
</dbReference>
<name>A6ISM8_RAT</name>
<sequence>MENPQTGKLRQGDDVLVSVTIAVMNIMAKSKLGKERFLWVTLPHELTQGWNLEAGADAEAMEEDADWLAPHGLLSLLSYRTQDPQ</sequence>
<dbReference type="EMBL" id="CH473968">
    <property type="protein sequence ID" value="EDL80577.1"/>
    <property type="molecule type" value="Genomic_DNA"/>
</dbReference>
<evidence type="ECO:0000313" key="1">
    <source>
        <dbReference type="EMBL" id="EDL80578.1"/>
    </source>
</evidence>
<dbReference type="EMBL" id="CH473968">
    <property type="protein sequence ID" value="EDL80578.1"/>
    <property type="molecule type" value="Genomic_DNA"/>
</dbReference>
<feature type="non-terminal residue" evidence="1">
    <location>
        <position position="85"/>
    </location>
</feature>
<reference evidence="2" key="3">
    <citation type="submission" date="2005-09" db="EMBL/GenBank/DDBJ databases">
        <authorList>
            <person name="Mural R.J."/>
            <person name="Li P.W."/>
            <person name="Adams M.D."/>
            <person name="Amanatides P.G."/>
            <person name="Baden-Tillson H."/>
            <person name="Barnstead M."/>
            <person name="Chin S.H."/>
            <person name="Dew I."/>
            <person name="Evans C.A."/>
            <person name="Ferriera S."/>
            <person name="Flanigan M."/>
            <person name="Fosler C."/>
            <person name="Glodek A."/>
            <person name="Gu Z."/>
            <person name="Holt R.A."/>
            <person name="Jennings D."/>
            <person name="Kraft C.L."/>
            <person name="Lu F."/>
            <person name="Nguyen T."/>
            <person name="Nusskern D.R."/>
            <person name="Pfannkoch C.M."/>
            <person name="Sitter C."/>
            <person name="Sutton G.G."/>
            <person name="Venter J.C."/>
            <person name="Wang Z."/>
            <person name="Woodage T."/>
            <person name="Zheng X.H."/>
            <person name="Zhong F."/>
        </authorList>
    </citation>
    <scope>NUCLEOTIDE SEQUENCE [LARGE SCALE GENOMIC DNA]</scope>
    <source>
        <strain>BN</strain>
        <strain evidence="2">Sprague-Dawley</strain>
    </source>
</reference>
<evidence type="ECO:0000313" key="2">
    <source>
        <dbReference type="Proteomes" id="UP000234681"/>
    </source>
</evidence>
<reference evidence="1" key="1">
    <citation type="journal article" date="2005" name="Genome Res.">
        <title>Gene and alternative splicing annotation with AIR.</title>
        <authorList>
            <person name="Florea L."/>
            <person name="Di Francesco V."/>
            <person name="Miller J."/>
            <person name="Turner R."/>
            <person name="Yao A."/>
            <person name="Harris M."/>
            <person name="Walenz B."/>
            <person name="Mobarry C."/>
            <person name="Merkulov G.V."/>
            <person name="Charlab R."/>
            <person name="Dew I."/>
            <person name="Deng Z."/>
            <person name="Istrail S."/>
            <person name="Li P."/>
            <person name="Sutton G."/>
        </authorList>
    </citation>
    <scope>NUCLEOTIDE SEQUENCE</scope>
    <source>
        <strain evidence="1">BN</strain>
    </source>
</reference>
<organism evidence="1 2">
    <name type="scientific">Rattus norvegicus</name>
    <name type="common">Rat</name>
    <dbReference type="NCBI Taxonomy" id="10116"/>
    <lineage>
        <taxon>Eukaryota</taxon>
        <taxon>Metazoa</taxon>
        <taxon>Chordata</taxon>
        <taxon>Craniata</taxon>
        <taxon>Vertebrata</taxon>
        <taxon>Euteleostomi</taxon>
        <taxon>Mammalia</taxon>
        <taxon>Eutheria</taxon>
        <taxon>Euarchontoglires</taxon>
        <taxon>Glires</taxon>
        <taxon>Rodentia</taxon>
        <taxon>Myomorpha</taxon>
        <taxon>Muroidea</taxon>
        <taxon>Muridae</taxon>
        <taxon>Murinae</taxon>
        <taxon>Rattus</taxon>
    </lineage>
</organism>
<proteinExistence type="predicted"/>
<protein>
    <submittedName>
        <fullName evidence="1">RCG31008, isoform CRA_a</fullName>
    </submittedName>
</protein>
<reference evidence="1" key="2">
    <citation type="submission" date="2005-07" db="EMBL/GenBank/DDBJ databases">
        <authorList>
            <person name="Mural R.J."/>
            <person name="Li P.W."/>
            <person name="Adams M.D."/>
            <person name="Amanatides P.G."/>
            <person name="Baden-Tillson H."/>
            <person name="Barnstead M."/>
            <person name="Chin S.H."/>
            <person name="Dew I."/>
            <person name="Evans C.A."/>
            <person name="Ferriera S."/>
            <person name="Flanigan M."/>
            <person name="Fosler C."/>
            <person name="Glodek A."/>
            <person name="Gu Z."/>
            <person name="Holt R.A."/>
            <person name="Jennings D."/>
            <person name="Kraft C.L."/>
            <person name="Lu F."/>
            <person name="Nguyen T."/>
            <person name="Nusskern D.R."/>
            <person name="Pfannkoch C.M."/>
            <person name="Sitter C."/>
            <person name="Sutton G.G."/>
            <person name="Venter J.C."/>
            <person name="Wang Z."/>
            <person name="Woodage T."/>
            <person name="Zheng X.H."/>
            <person name="Zhong F."/>
        </authorList>
    </citation>
    <scope>NUCLEOTIDE SEQUENCE</scope>
    <source>
        <strain evidence="1">BN</strain>
    </source>
</reference>
<dbReference type="AlphaFoldDB" id="A6ISM8"/>